<feature type="compositionally biased region" description="Polar residues" evidence="2">
    <location>
        <begin position="139"/>
        <end position="153"/>
    </location>
</feature>
<accession>A0A9P5PM97</accession>
<evidence type="ECO:0000313" key="4">
    <source>
        <dbReference type="EMBL" id="KAF9066488.1"/>
    </source>
</evidence>
<dbReference type="InterPro" id="IPR014756">
    <property type="entry name" value="Ig_E-set"/>
</dbReference>
<comment type="similarity">
    <text evidence="1">Belongs to the 5'-AMP-activated protein kinase beta subunit family.</text>
</comment>
<keyword evidence="5" id="KW-1185">Reference proteome</keyword>
<feature type="compositionally biased region" description="Basic and acidic residues" evidence="2">
    <location>
        <begin position="84"/>
        <end position="105"/>
    </location>
</feature>
<comment type="caution">
    <text evidence="4">The sequence shown here is derived from an EMBL/GenBank/DDBJ whole genome shotgun (WGS) entry which is preliminary data.</text>
</comment>
<dbReference type="PANTHER" id="PTHR10343">
    <property type="entry name" value="5'-AMP-ACTIVATED PROTEIN KINASE , BETA SUBUNIT"/>
    <property type="match status" value="1"/>
</dbReference>
<feature type="region of interest" description="Disordered" evidence="2">
    <location>
        <begin position="134"/>
        <end position="170"/>
    </location>
</feature>
<feature type="compositionally biased region" description="Polar residues" evidence="2">
    <location>
        <begin position="1"/>
        <end position="10"/>
    </location>
</feature>
<dbReference type="GO" id="GO:0005737">
    <property type="term" value="C:cytoplasm"/>
    <property type="evidence" value="ECO:0007669"/>
    <property type="project" value="TreeGrafter"/>
</dbReference>
<dbReference type="AlphaFoldDB" id="A0A9P5PM97"/>
<evidence type="ECO:0000256" key="1">
    <source>
        <dbReference type="ARBA" id="ARBA00010926"/>
    </source>
</evidence>
<dbReference type="EMBL" id="JADNRY010000087">
    <property type="protein sequence ID" value="KAF9066488.1"/>
    <property type="molecule type" value="Genomic_DNA"/>
</dbReference>
<dbReference type="InterPro" id="IPR032640">
    <property type="entry name" value="AMPK1_CBM"/>
</dbReference>
<dbReference type="GO" id="GO:0007165">
    <property type="term" value="P:signal transduction"/>
    <property type="evidence" value="ECO:0007669"/>
    <property type="project" value="TreeGrafter"/>
</dbReference>
<feature type="compositionally biased region" description="Low complexity" evidence="2">
    <location>
        <begin position="436"/>
        <end position="457"/>
    </location>
</feature>
<feature type="compositionally biased region" description="Polar residues" evidence="2">
    <location>
        <begin position="31"/>
        <end position="45"/>
    </location>
</feature>
<dbReference type="OrthoDB" id="531008at2759"/>
<feature type="domain" description="AMP-activated protein kinase glycogen-binding" evidence="3">
    <location>
        <begin position="245"/>
        <end position="344"/>
    </location>
</feature>
<dbReference type="CDD" id="cd02859">
    <property type="entry name" value="E_set_AMPKbeta_like_N"/>
    <property type="match status" value="1"/>
</dbReference>
<proteinExistence type="inferred from homology"/>
<sequence>MGNSQSTPPNTNLPPGSRRFGSPRPRTSSSANPDLQSPRRSSSLRATMPRPSSPSSSVQSAHVTHTSSLRSPRSPGVRSGRSRLSSDSKDREKEKEKEREKEGRRYVHRSLRTKKKSLELPDLASLNVTQVAHAIPNVLSDSPTQDTPPSNENGDAEDPEDTVTDDAVTEDIDPETGFRRMIIRSTMPFPPNLQQTLVSRALAQAATSSSTTSSTAVTRSTTSSKIPSGQRINPRASEGETTYLVKISWHGGGSEVFLTRAGDDDWAGKRVMEQETIVAEESVSGSSDTQAQGSQPGPTFSTIIALPRGTHHLRFIVDGQNRVADDLPTAVDDNGSLANYVSVGLGDMSPSEGAGANPVLVPLSDAILNVREGGNAEGDAEFIIEGEVDSDAILRQPDIIQSSGPASVLIERIERRASHSSFWSEHDNDSDTAQTRPPSLSSSPSGAGLAGARAGLGMTPATDAAANSHSNTTPTKPKPRKPYTPQWTCDIPLELLEAAAEEEAYLAYSNEVENARSSNQRIHITGFVPLPNIPPAPASRDISKN</sequence>
<feature type="region of interest" description="Disordered" evidence="2">
    <location>
        <begin position="207"/>
        <end position="235"/>
    </location>
</feature>
<dbReference type="GO" id="GO:0005634">
    <property type="term" value="C:nucleus"/>
    <property type="evidence" value="ECO:0007669"/>
    <property type="project" value="TreeGrafter"/>
</dbReference>
<dbReference type="Pfam" id="PF16561">
    <property type="entry name" value="AMPK1_CBM"/>
    <property type="match status" value="1"/>
</dbReference>
<dbReference type="SUPFAM" id="SSF81296">
    <property type="entry name" value="E set domains"/>
    <property type="match status" value="1"/>
</dbReference>
<feature type="compositionally biased region" description="Low complexity" evidence="2">
    <location>
        <begin position="67"/>
        <end position="83"/>
    </location>
</feature>
<feature type="compositionally biased region" description="Basic residues" evidence="2">
    <location>
        <begin position="106"/>
        <end position="115"/>
    </location>
</feature>
<dbReference type="InterPro" id="IPR013783">
    <property type="entry name" value="Ig-like_fold"/>
</dbReference>
<organism evidence="4 5">
    <name type="scientific">Rhodocollybia butyracea</name>
    <dbReference type="NCBI Taxonomy" id="206335"/>
    <lineage>
        <taxon>Eukaryota</taxon>
        <taxon>Fungi</taxon>
        <taxon>Dikarya</taxon>
        <taxon>Basidiomycota</taxon>
        <taxon>Agaricomycotina</taxon>
        <taxon>Agaricomycetes</taxon>
        <taxon>Agaricomycetidae</taxon>
        <taxon>Agaricales</taxon>
        <taxon>Marasmiineae</taxon>
        <taxon>Omphalotaceae</taxon>
        <taxon>Rhodocollybia</taxon>
    </lineage>
</organism>
<feature type="compositionally biased region" description="Low complexity" evidence="2">
    <location>
        <begin position="207"/>
        <end position="224"/>
    </location>
</feature>
<evidence type="ECO:0000313" key="5">
    <source>
        <dbReference type="Proteomes" id="UP000772434"/>
    </source>
</evidence>
<dbReference type="PANTHER" id="PTHR10343:SF84">
    <property type="entry name" value="5'-AMP-ACTIVATED PROTEIN KINASE SUBUNIT BETA-1"/>
    <property type="match status" value="1"/>
</dbReference>
<feature type="region of interest" description="Disordered" evidence="2">
    <location>
        <begin position="420"/>
        <end position="485"/>
    </location>
</feature>
<reference evidence="4" key="1">
    <citation type="submission" date="2020-11" db="EMBL/GenBank/DDBJ databases">
        <authorList>
            <consortium name="DOE Joint Genome Institute"/>
            <person name="Ahrendt S."/>
            <person name="Riley R."/>
            <person name="Andreopoulos W."/>
            <person name="Labutti K."/>
            <person name="Pangilinan J."/>
            <person name="Ruiz-Duenas F.J."/>
            <person name="Barrasa J.M."/>
            <person name="Sanchez-Garcia M."/>
            <person name="Camarero S."/>
            <person name="Miyauchi S."/>
            <person name="Serrano A."/>
            <person name="Linde D."/>
            <person name="Babiker R."/>
            <person name="Drula E."/>
            <person name="Ayuso-Fernandez I."/>
            <person name="Pacheco R."/>
            <person name="Padilla G."/>
            <person name="Ferreira P."/>
            <person name="Barriuso J."/>
            <person name="Kellner H."/>
            <person name="Castanera R."/>
            <person name="Alfaro M."/>
            <person name="Ramirez L."/>
            <person name="Pisabarro A.G."/>
            <person name="Kuo A."/>
            <person name="Tritt A."/>
            <person name="Lipzen A."/>
            <person name="He G."/>
            <person name="Yan M."/>
            <person name="Ng V."/>
            <person name="Cullen D."/>
            <person name="Martin F."/>
            <person name="Rosso M.-N."/>
            <person name="Henrissat B."/>
            <person name="Hibbett D."/>
            <person name="Martinez A.T."/>
            <person name="Grigoriev I.V."/>
        </authorList>
    </citation>
    <scope>NUCLEOTIDE SEQUENCE</scope>
    <source>
        <strain evidence="4">AH 40177</strain>
    </source>
</reference>
<evidence type="ECO:0000259" key="3">
    <source>
        <dbReference type="Pfam" id="PF16561"/>
    </source>
</evidence>
<dbReference type="InterPro" id="IPR050827">
    <property type="entry name" value="CRP1_MDG1_kinase"/>
</dbReference>
<feature type="region of interest" description="Disordered" evidence="2">
    <location>
        <begin position="1"/>
        <end position="119"/>
    </location>
</feature>
<name>A0A9P5PM97_9AGAR</name>
<dbReference type="GO" id="GO:0031588">
    <property type="term" value="C:nucleotide-activated protein kinase complex"/>
    <property type="evidence" value="ECO:0007669"/>
    <property type="project" value="TreeGrafter"/>
</dbReference>
<evidence type="ECO:0000256" key="2">
    <source>
        <dbReference type="SAM" id="MobiDB-lite"/>
    </source>
</evidence>
<gene>
    <name evidence="4" type="ORF">BDP27DRAFT_1016215</name>
</gene>
<dbReference type="GO" id="GO:0019901">
    <property type="term" value="F:protein kinase binding"/>
    <property type="evidence" value="ECO:0007669"/>
    <property type="project" value="TreeGrafter"/>
</dbReference>
<dbReference type="Proteomes" id="UP000772434">
    <property type="component" value="Unassembled WGS sequence"/>
</dbReference>
<dbReference type="Gene3D" id="2.60.40.10">
    <property type="entry name" value="Immunoglobulins"/>
    <property type="match status" value="1"/>
</dbReference>
<feature type="compositionally biased region" description="Acidic residues" evidence="2">
    <location>
        <begin position="154"/>
        <end position="170"/>
    </location>
</feature>
<protein>
    <recommendedName>
        <fullName evidence="3">AMP-activated protein kinase glycogen-binding domain-containing protein</fullName>
    </recommendedName>
</protein>
<feature type="compositionally biased region" description="Low complexity" evidence="2">
    <location>
        <begin position="14"/>
        <end position="30"/>
    </location>
</feature>